<dbReference type="PROSITE" id="PS51257">
    <property type="entry name" value="PROKAR_LIPOPROTEIN"/>
    <property type="match status" value="1"/>
</dbReference>
<dbReference type="EMBL" id="CP136522">
    <property type="protein sequence ID" value="WOT06281.1"/>
    <property type="molecule type" value="Genomic_DNA"/>
</dbReference>
<gene>
    <name evidence="1" type="ORF">RGE70_05640</name>
</gene>
<evidence type="ECO:0000313" key="1">
    <source>
        <dbReference type="EMBL" id="WOT06281.1"/>
    </source>
</evidence>
<accession>A0ABZ0K3E8</accession>
<sequence>MKPIINFLAVAPVLFLVACSSTPPTVKAKRNMIETVKVSNSQQTVPKELWLELSRRQAGEVILYQDVNIKLEQTYISALGTQCHKVSLFKRLTSLTPQTRVVCQSADSSSWVMTPNVIDNKNELISLGNDQ</sequence>
<protein>
    <submittedName>
        <fullName evidence="1">DVU3141 family protein</fullName>
    </submittedName>
</protein>
<keyword evidence="2" id="KW-1185">Reference proteome</keyword>
<dbReference type="Proteomes" id="UP001529491">
    <property type="component" value="Chromosome"/>
</dbReference>
<organism evidence="1 2">
    <name type="scientific">Shewanella youngdeokensis</name>
    <dbReference type="NCBI Taxonomy" id="2999068"/>
    <lineage>
        <taxon>Bacteria</taxon>
        <taxon>Pseudomonadati</taxon>
        <taxon>Pseudomonadota</taxon>
        <taxon>Gammaproteobacteria</taxon>
        <taxon>Alteromonadales</taxon>
        <taxon>Shewanellaceae</taxon>
        <taxon>Shewanella</taxon>
    </lineage>
</organism>
<dbReference type="RefSeq" id="WP_310470555.1">
    <property type="nucleotide sequence ID" value="NZ_CP136522.1"/>
</dbReference>
<name>A0ABZ0K3E8_9GAMM</name>
<reference evidence="1 2" key="1">
    <citation type="submission" date="2023-10" db="EMBL/GenBank/DDBJ databases">
        <title>Complete genome sequence of Shewanella sp. DAU334.</title>
        <authorList>
            <person name="Lee Y.-S."/>
            <person name="Jeong H.-R."/>
            <person name="Hwang E.-J."/>
            <person name="Choi Y.-L."/>
            <person name="Kim G.-D."/>
        </authorList>
    </citation>
    <scope>NUCLEOTIDE SEQUENCE [LARGE SCALE GENOMIC DNA]</scope>
    <source>
        <strain evidence="1 2">DAU334</strain>
    </source>
</reference>
<proteinExistence type="predicted"/>
<evidence type="ECO:0000313" key="2">
    <source>
        <dbReference type="Proteomes" id="UP001529491"/>
    </source>
</evidence>